<reference evidence="1 2" key="1">
    <citation type="submission" date="2020-07" db="EMBL/GenBank/DDBJ databases">
        <title>Exploring microbial biodiversity for novel pathways involved in the catabolism of aromatic compounds derived from lignin.</title>
        <authorList>
            <person name="Elkins J."/>
        </authorList>
    </citation>
    <scope>NUCLEOTIDE SEQUENCE [LARGE SCALE GENOMIC DNA]</scope>
    <source>
        <strain evidence="1 2">H2C3C</strain>
    </source>
</reference>
<proteinExistence type="predicted"/>
<protein>
    <submittedName>
        <fullName evidence="1">Uncharacterized protein</fullName>
    </submittedName>
</protein>
<dbReference type="AlphaFoldDB" id="A0A7Y9WJH9"/>
<evidence type="ECO:0000313" key="2">
    <source>
        <dbReference type="Proteomes" id="UP000540929"/>
    </source>
</evidence>
<comment type="caution">
    <text evidence="1">The sequence shown here is derived from an EMBL/GenBank/DDBJ whole genome shotgun (WGS) entry which is preliminary data.</text>
</comment>
<dbReference type="RefSeq" id="WP_179742905.1">
    <property type="nucleotide sequence ID" value="NZ_JACCAS010000001.1"/>
</dbReference>
<name>A0A7Y9WJH9_9BURK</name>
<organism evidence="1 2">
    <name type="scientific">Paraburkholderia bryophila</name>
    <dbReference type="NCBI Taxonomy" id="420952"/>
    <lineage>
        <taxon>Bacteria</taxon>
        <taxon>Pseudomonadati</taxon>
        <taxon>Pseudomonadota</taxon>
        <taxon>Betaproteobacteria</taxon>
        <taxon>Burkholderiales</taxon>
        <taxon>Burkholderiaceae</taxon>
        <taxon>Paraburkholderia</taxon>
    </lineage>
</organism>
<accession>A0A7Y9WJH9</accession>
<dbReference type="EMBL" id="JACCAS010000001">
    <property type="protein sequence ID" value="NYH21418.1"/>
    <property type="molecule type" value="Genomic_DNA"/>
</dbReference>
<sequence length="58" mass="6412">MNVRKAMHRAATKSLDGHCRFVAQLGRTVVVLSLSDLAHCPKARIQVAFARGKEVLPR</sequence>
<evidence type="ECO:0000313" key="1">
    <source>
        <dbReference type="EMBL" id="NYH21418.1"/>
    </source>
</evidence>
<keyword evidence="2" id="KW-1185">Reference proteome</keyword>
<gene>
    <name evidence="1" type="ORF">GGD40_000897</name>
</gene>
<dbReference type="Proteomes" id="UP000540929">
    <property type="component" value="Unassembled WGS sequence"/>
</dbReference>